<organism evidence="1 2">
    <name type="scientific">Streptomyces radiopugnans</name>
    <dbReference type="NCBI Taxonomy" id="403935"/>
    <lineage>
        <taxon>Bacteria</taxon>
        <taxon>Bacillati</taxon>
        <taxon>Actinomycetota</taxon>
        <taxon>Actinomycetes</taxon>
        <taxon>Kitasatosporales</taxon>
        <taxon>Streptomycetaceae</taxon>
        <taxon>Streptomyces</taxon>
    </lineage>
</organism>
<sequence>MGDVSARPLSFVVGTGRSGSTALSRVLNLHRDVLSLNELLASVGSEGMPEGSLEGGEFWRLLAEPNPTFDRMVRSGAPIPEFLYPRRPGRFSAETTGIPRLSLMVLPHLTDDPDGLLDELAPLVSAWPRRPVEEQYRELFGLLCARFGRRAVVERSGFSVRWVPRLRAGFPEARFVHLYRGGPDCALSMSRHTGFRMISMLEEMYALLGLEFGDELTPEHARELPPDLAGLLQDPFDPRLVFDRVMPVARFGELWSRLVTECLEHLARVPEAARTSLSYEDLLDATERELSRLAEFVGVEPHGEWLAAGRSLLDAGRRGASLRLPPDELDALRKACEPGERALAGA</sequence>
<proteinExistence type="predicted"/>
<keyword evidence="2" id="KW-1185">Reference proteome</keyword>
<dbReference type="Gene3D" id="3.40.50.300">
    <property type="entry name" value="P-loop containing nucleotide triphosphate hydrolases"/>
    <property type="match status" value="1"/>
</dbReference>
<name>A0A1H9EBB5_9ACTN</name>
<evidence type="ECO:0000313" key="2">
    <source>
        <dbReference type="Proteomes" id="UP000199055"/>
    </source>
</evidence>
<gene>
    <name evidence="1" type="ORF">SAMN05216481_10532</name>
</gene>
<accession>A0A1H9EBB5</accession>
<dbReference type="STRING" id="403935.SAMN05216481_10532"/>
<dbReference type="InterPro" id="IPR027417">
    <property type="entry name" value="P-loop_NTPase"/>
</dbReference>
<dbReference type="EMBL" id="FOET01000005">
    <property type="protein sequence ID" value="SEQ23036.1"/>
    <property type="molecule type" value="Genomic_DNA"/>
</dbReference>
<dbReference type="Proteomes" id="UP000199055">
    <property type="component" value="Unassembled WGS sequence"/>
</dbReference>
<reference evidence="1 2" key="1">
    <citation type="submission" date="2016-10" db="EMBL/GenBank/DDBJ databases">
        <authorList>
            <person name="de Groot N.N."/>
        </authorList>
    </citation>
    <scope>NUCLEOTIDE SEQUENCE [LARGE SCALE GENOMIC DNA]</scope>
    <source>
        <strain evidence="1 2">CGMCC 4.3519</strain>
    </source>
</reference>
<dbReference type="AlphaFoldDB" id="A0A1H9EBB5"/>
<evidence type="ECO:0000313" key="1">
    <source>
        <dbReference type="EMBL" id="SEQ23036.1"/>
    </source>
</evidence>
<dbReference type="SUPFAM" id="SSF52540">
    <property type="entry name" value="P-loop containing nucleoside triphosphate hydrolases"/>
    <property type="match status" value="1"/>
</dbReference>
<evidence type="ECO:0008006" key="3">
    <source>
        <dbReference type="Google" id="ProtNLM"/>
    </source>
</evidence>
<protein>
    <recommendedName>
        <fullName evidence="3">Sulfotransferase family protein</fullName>
    </recommendedName>
</protein>